<evidence type="ECO:0000256" key="2">
    <source>
        <dbReference type="SAM" id="Phobius"/>
    </source>
</evidence>
<keyword evidence="2" id="KW-1133">Transmembrane helix</keyword>
<keyword evidence="2" id="KW-0472">Membrane</keyword>
<keyword evidence="2" id="KW-0812">Transmembrane</keyword>
<feature type="non-terminal residue" evidence="4">
    <location>
        <position position="1"/>
    </location>
</feature>
<evidence type="ECO:0000256" key="1">
    <source>
        <dbReference type="SAM" id="MobiDB-lite"/>
    </source>
</evidence>
<name>A0ABS9PZL6_9CORY</name>
<dbReference type="RefSeq" id="WP_239181335.1">
    <property type="nucleotide sequence ID" value="NZ_JAKRDF010000041.1"/>
</dbReference>
<dbReference type="Proteomes" id="UP001521911">
    <property type="component" value="Unassembled WGS sequence"/>
</dbReference>
<reference evidence="4 5" key="1">
    <citation type="submission" date="2022-02" db="EMBL/GenBank/DDBJ databases">
        <title>Uncovering new skin microbiome diversity through culturing and metagenomics.</title>
        <authorList>
            <person name="Conlan S."/>
            <person name="Deming C."/>
            <person name="Nisc Comparative Sequencing Program N."/>
            <person name="Segre J.A."/>
        </authorList>
    </citation>
    <scope>NUCLEOTIDE SEQUENCE [LARGE SCALE GENOMIC DNA]</scope>
    <source>
        <strain evidence="4 5">ACRQV</strain>
    </source>
</reference>
<feature type="chain" id="PRO_5045286733" description="Prealbumin-like fold domain-containing protein" evidence="3">
    <location>
        <begin position="36"/>
        <end position="293"/>
    </location>
</feature>
<feature type="signal peptide" evidence="3">
    <location>
        <begin position="1"/>
        <end position="35"/>
    </location>
</feature>
<dbReference type="Gene3D" id="2.60.40.10">
    <property type="entry name" value="Immunoglobulins"/>
    <property type="match status" value="1"/>
</dbReference>
<gene>
    <name evidence="4" type="ORF">MHK08_13020</name>
</gene>
<feature type="transmembrane region" description="Helical" evidence="2">
    <location>
        <begin position="265"/>
        <end position="285"/>
    </location>
</feature>
<feature type="compositionally biased region" description="Basic and acidic residues" evidence="1">
    <location>
        <begin position="224"/>
        <end position="236"/>
    </location>
</feature>
<feature type="compositionally biased region" description="Pro residues" evidence="1">
    <location>
        <begin position="190"/>
        <end position="200"/>
    </location>
</feature>
<accession>A0ABS9PZL6</accession>
<keyword evidence="5" id="KW-1185">Reference proteome</keyword>
<evidence type="ECO:0000256" key="3">
    <source>
        <dbReference type="SAM" id="SignalP"/>
    </source>
</evidence>
<evidence type="ECO:0000313" key="4">
    <source>
        <dbReference type="EMBL" id="MCG7277369.1"/>
    </source>
</evidence>
<comment type="caution">
    <text evidence="4">The sequence shown here is derived from an EMBL/GenBank/DDBJ whole genome shotgun (WGS) entry which is preliminary data.</text>
</comment>
<proteinExistence type="predicted"/>
<evidence type="ECO:0000313" key="5">
    <source>
        <dbReference type="Proteomes" id="UP001521911"/>
    </source>
</evidence>
<evidence type="ECO:0008006" key="6">
    <source>
        <dbReference type="Google" id="ProtNLM"/>
    </source>
</evidence>
<dbReference type="InterPro" id="IPR013783">
    <property type="entry name" value="Ig-like_fold"/>
</dbReference>
<feature type="region of interest" description="Disordered" evidence="1">
    <location>
        <begin position="184"/>
        <end position="237"/>
    </location>
</feature>
<organism evidence="4 5">
    <name type="scientific">Corynebacterium singulare</name>
    <dbReference type="NCBI Taxonomy" id="161899"/>
    <lineage>
        <taxon>Bacteria</taxon>
        <taxon>Bacillati</taxon>
        <taxon>Actinomycetota</taxon>
        <taxon>Actinomycetes</taxon>
        <taxon>Mycobacteriales</taxon>
        <taxon>Corynebacteriaceae</taxon>
        <taxon>Corynebacterium</taxon>
    </lineage>
</organism>
<dbReference type="EMBL" id="JAKRDF010000041">
    <property type="protein sequence ID" value="MCG7277369.1"/>
    <property type="molecule type" value="Genomic_DNA"/>
</dbReference>
<protein>
    <recommendedName>
        <fullName evidence="6">Prealbumin-like fold domain-containing protein</fullName>
    </recommendedName>
</protein>
<sequence>YLLTKKKFMKKHYSFSSSVLAVALCAGLASPLAAADERVISGNDRDVNASAVDSSRSIDVTFRKIPLNPYDERDPESLPDGGVEGLTFTLSKVRGVDVTSEAGRAAAKKMTVGKSREAGVDKVASEQTNAEGKALFAGVHPGLYLVEESAPDSDHDYRLSDPRLIILPLGNPTGTEFEYDSVAVMKGRPSTPPETTTPPRTPERPDEPTTPHRPPRENTPPGERTTHPDEPGETTERGVVVLGEEPPEDSSGSGSRSTNVLASTGANVLGLVGFGAVLIFAGLWLSRRKRGES</sequence>
<keyword evidence="3" id="KW-0732">Signal</keyword>
<feature type="compositionally biased region" description="Basic and acidic residues" evidence="1">
    <location>
        <begin position="201"/>
        <end position="216"/>
    </location>
</feature>